<evidence type="ECO:0000256" key="1">
    <source>
        <dbReference type="SAM" id="SignalP"/>
    </source>
</evidence>
<organism evidence="2 3">
    <name type="scientific">Trema orientale</name>
    <name type="common">Charcoal tree</name>
    <name type="synonym">Celtis orientalis</name>
    <dbReference type="NCBI Taxonomy" id="63057"/>
    <lineage>
        <taxon>Eukaryota</taxon>
        <taxon>Viridiplantae</taxon>
        <taxon>Streptophyta</taxon>
        <taxon>Embryophyta</taxon>
        <taxon>Tracheophyta</taxon>
        <taxon>Spermatophyta</taxon>
        <taxon>Magnoliopsida</taxon>
        <taxon>eudicotyledons</taxon>
        <taxon>Gunneridae</taxon>
        <taxon>Pentapetalae</taxon>
        <taxon>rosids</taxon>
        <taxon>fabids</taxon>
        <taxon>Rosales</taxon>
        <taxon>Cannabaceae</taxon>
        <taxon>Trema</taxon>
    </lineage>
</organism>
<sequence>MESNNKVQVSIALLILSLNSLFFTMVSSRPRPTDTILINEFCVASTGFADLVDGLVPEAQDDPCCVLVQALLVDNAAASLCKVFASNDDTLDGLLTNCQTGRNFGSLCSYI</sequence>
<feature type="signal peptide" evidence="1">
    <location>
        <begin position="1"/>
        <end position="28"/>
    </location>
</feature>
<proteinExistence type="predicted"/>
<keyword evidence="1" id="KW-0732">Signal</keyword>
<evidence type="ECO:0000313" key="3">
    <source>
        <dbReference type="Proteomes" id="UP000237000"/>
    </source>
</evidence>
<evidence type="ECO:0000313" key="2">
    <source>
        <dbReference type="EMBL" id="PON81134.1"/>
    </source>
</evidence>
<accession>A0A2P5E6G2</accession>
<dbReference type="InParanoid" id="A0A2P5E6G2"/>
<dbReference type="AlphaFoldDB" id="A0A2P5E6G2"/>
<evidence type="ECO:0008006" key="4">
    <source>
        <dbReference type="Google" id="ProtNLM"/>
    </source>
</evidence>
<gene>
    <name evidence="2" type="ORF">TorRG33x02_230930</name>
</gene>
<feature type="chain" id="PRO_5015171581" description="Hydrophobic seed protein" evidence="1">
    <location>
        <begin position="29"/>
        <end position="111"/>
    </location>
</feature>
<name>A0A2P5E6G2_TREOI</name>
<dbReference type="EMBL" id="JXTC01000224">
    <property type="protein sequence ID" value="PON81134.1"/>
    <property type="molecule type" value="Genomic_DNA"/>
</dbReference>
<protein>
    <recommendedName>
        <fullName evidence="4">Hydrophobic seed protein</fullName>
    </recommendedName>
</protein>
<dbReference type="Proteomes" id="UP000237000">
    <property type="component" value="Unassembled WGS sequence"/>
</dbReference>
<reference evidence="3" key="1">
    <citation type="submission" date="2016-06" db="EMBL/GenBank/DDBJ databases">
        <title>Parallel loss of symbiosis genes in relatives of nitrogen-fixing non-legume Parasponia.</title>
        <authorList>
            <person name="Van Velzen R."/>
            <person name="Holmer R."/>
            <person name="Bu F."/>
            <person name="Rutten L."/>
            <person name="Van Zeijl A."/>
            <person name="Liu W."/>
            <person name="Santuari L."/>
            <person name="Cao Q."/>
            <person name="Sharma T."/>
            <person name="Shen D."/>
            <person name="Roswanjaya Y."/>
            <person name="Wardhani T."/>
            <person name="Kalhor M.S."/>
            <person name="Jansen J."/>
            <person name="Van den Hoogen J."/>
            <person name="Gungor B."/>
            <person name="Hartog M."/>
            <person name="Hontelez J."/>
            <person name="Verver J."/>
            <person name="Yang W.-C."/>
            <person name="Schijlen E."/>
            <person name="Repin R."/>
            <person name="Schilthuizen M."/>
            <person name="Schranz E."/>
            <person name="Heidstra R."/>
            <person name="Miyata K."/>
            <person name="Fedorova E."/>
            <person name="Kohlen W."/>
            <person name="Bisseling T."/>
            <person name="Smit S."/>
            <person name="Geurts R."/>
        </authorList>
    </citation>
    <scope>NUCLEOTIDE SEQUENCE [LARGE SCALE GENOMIC DNA]</scope>
    <source>
        <strain evidence="3">cv. RG33-2</strain>
    </source>
</reference>
<comment type="caution">
    <text evidence="2">The sequence shown here is derived from an EMBL/GenBank/DDBJ whole genome shotgun (WGS) entry which is preliminary data.</text>
</comment>
<keyword evidence="3" id="KW-1185">Reference proteome</keyword>